<dbReference type="PANTHER" id="PTHR47541">
    <property type="entry name" value="TETRATRICOPEPTIDE REPEAT (TPR)-LIKE SUPERFAMILY PROTEIN"/>
    <property type="match status" value="1"/>
</dbReference>
<keyword evidence="2" id="KW-1185">Reference proteome</keyword>
<dbReference type="OrthoDB" id="2942533at2759"/>
<dbReference type="OMA" id="HSEAENF"/>
<name>A0A8T2UNV0_CERRI</name>
<dbReference type="PANTHER" id="PTHR47541:SF1">
    <property type="entry name" value="TETRATRICOPEPTIDE REPEAT (TPR)-LIKE SUPERFAMILY PROTEIN"/>
    <property type="match status" value="1"/>
</dbReference>
<gene>
    <name evidence="1" type="ORF">KP509_05G011300</name>
</gene>
<dbReference type="InterPro" id="IPR019734">
    <property type="entry name" value="TPR_rpt"/>
</dbReference>
<sequence length="121" mass="13876">MASRTERAHQKYREGNYEEALLLYNEALGGAKLLQHKITLHSNRAACYLKLRSYRRAAEECSSVLELDGKHTGALMLRAQTLVAMKDYHSALFDVNRLLEINPSSDVYRNLQVRLRTQVVL</sequence>
<organism evidence="1 2">
    <name type="scientific">Ceratopteris richardii</name>
    <name type="common">Triangle waterfern</name>
    <dbReference type="NCBI Taxonomy" id="49495"/>
    <lineage>
        <taxon>Eukaryota</taxon>
        <taxon>Viridiplantae</taxon>
        <taxon>Streptophyta</taxon>
        <taxon>Embryophyta</taxon>
        <taxon>Tracheophyta</taxon>
        <taxon>Polypodiopsida</taxon>
        <taxon>Polypodiidae</taxon>
        <taxon>Polypodiales</taxon>
        <taxon>Pteridineae</taxon>
        <taxon>Pteridaceae</taxon>
        <taxon>Parkerioideae</taxon>
        <taxon>Ceratopteris</taxon>
    </lineage>
</organism>
<dbReference type="AlphaFoldDB" id="A0A8T2UNV0"/>
<reference evidence="1" key="1">
    <citation type="submission" date="2021-08" db="EMBL/GenBank/DDBJ databases">
        <title>WGS assembly of Ceratopteris richardii.</title>
        <authorList>
            <person name="Marchant D.B."/>
            <person name="Chen G."/>
            <person name="Jenkins J."/>
            <person name="Shu S."/>
            <person name="Leebens-Mack J."/>
            <person name="Grimwood J."/>
            <person name="Schmutz J."/>
            <person name="Soltis P."/>
            <person name="Soltis D."/>
            <person name="Chen Z.-H."/>
        </authorList>
    </citation>
    <scope>NUCLEOTIDE SEQUENCE</scope>
    <source>
        <strain evidence="1">Whitten #5841</strain>
        <tissue evidence="1">Leaf</tissue>
    </source>
</reference>
<dbReference type="Gene3D" id="1.25.40.10">
    <property type="entry name" value="Tetratricopeptide repeat domain"/>
    <property type="match status" value="1"/>
</dbReference>
<feature type="non-terminal residue" evidence="1">
    <location>
        <position position="121"/>
    </location>
</feature>
<dbReference type="Pfam" id="PF12895">
    <property type="entry name" value="ANAPC3"/>
    <property type="match status" value="1"/>
</dbReference>
<evidence type="ECO:0000313" key="1">
    <source>
        <dbReference type="EMBL" id="KAH7436270.1"/>
    </source>
</evidence>
<proteinExistence type="predicted"/>
<comment type="caution">
    <text evidence="1">The sequence shown here is derived from an EMBL/GenBank/DDBJ whole genome shotgun (WGS) entry which is preliminary data.</text>
</comment>
<dbReference type="SMART" id="SM00028">
    <property type="entry name" value="TPR"/>
    <property type="match status" value="3"/>
</dbReference>
<dbReference type="InterPro" id="IPR011990">
    <property type="entry name" value="TPR-like_helical_dom_sf"/>
</dbReference>
<dbReference type="Proteomes" id="UP000825935">
    <property type="component" value="Chromosome 5"/>
</dbReference>
<evidence type="ECO:0000313" key="2">
    <source>
        <dbReference type="Proteomes" id="UP000825935"/>
    </source>
</evidence>
<dbReference type="EMBL" id="CM035410">
    <property type="protein sequence ID" value="KAH7436270.1"/>
    <property type="molecule type" value="Genomic_DNA"/>
</dbReference>
<protein>
    <submittedName>
        <fullName evidence="1">Uncharacterized protein</fullName>
    </submittedName>
</protein>
<dbReference type="SUPFAM" id="SSF48452">
    <property type="entry name" value="TPR-like"/>
    <property type="match status" value="1"/>
</dbReference>
<accession>A0A8T2UNV0</accession>